<accession>A0A6S6RUM0</accession>
<dbReference type="AlphaFoldDB" id="A0A6S6RUM0"/>
<evidence type="ECO:0000313" key="3">
    <source>
        <dbReference type="EMBL" id="CAA6799376.1"/>
    </source>
</evidence>
<protein>
    <submittedName>
        <fullName evidence="3">Uncharacterized protein</fullName>
    </submittedName>
</protein>
<keyword evidence="2" id="KW-0732">Signal</keyword>
<evidence type="ECO:0000256" key="1">
    <source>
        <dbReference type="SAM" id="MobiDB-lite"/>
    </source>
</evidence>
<feature type="chain" id="PRO_5027545708" evidence="2">
    <location>
        <begin position="25"/>
        <end position="245"/>
    </location>
</feature>
<evidence type="ECO:0000256" key="2">
    <source>
        <dbReference type="SAM" id="SignalP"/>
    </source>
</evidence>
<proteinExistence type="predicted"/>
<feature type="non-terminal residue" evidence="3">
    <location>
        <position position="1"/>
    </location>
</feature>
<sequence length="245" mass="28469">TKISGMKNYILLCIVLMVGSSVCAQRDDIVLTKEKKEYAFNSIKELKDGAMVVRLKTNQRKIEIIERNLRNTKLSKGQRKRQAAILAGTLQRRDEFNEAIGAMFLDSFDFCPVYLMYDTCSRALNKGVREGLFLGKNKEVDPSINIKEANIFIVNYKERGAEFPYDVLRVRKLKEKLEDPFPYYVALRASWINQINTPRASRAVRHLNRKFYSFYRRALEYDEKMEERAARNTEDKTVEPGQSEG</sequence>
<organism evidence="3">
    <name type="scientific">uncultured Aureispira sp</name>
    <dbReference type="NCBI Taxonomy" id="1331704"/>
    <lineage>
        <taxon>Bacteria</taxon>
        <taxon>Pseudomonadati</taxon>
        <taxon>Bacteroidota</taxon>
        <taxon>Saprospiria</taxon>
        <taxon>Saprospirales</taxon>
        <taxon>Saprospiraceae</taxon>
        <taxon>Aureispira</taxon>
        <taxon>environmental samples</taxon>
    </lineage>
</organism>
<feature type="compositionally biased region" description="Basic and acidic residues" evidence="1">
    <location>
        <begin position="226"/>
        <end position="238"/>
    </location>
</feature>
<dbReference type="EMBL" id="CACVAQ010000030">
    <property type="protein sequence ID" value="CAA6799376.1"/>
    <property type="molecule type" value="Genomic_DNA"/>
</dbReference>
<gene>
    <name evidence="3" type="ORF">HELGO_WM29332</name>
</gene>
<name>A0A6S6RUM0_9BACT</name>
<feature type="region of interest" description="Disordered" evidence="1">
    <location>
        <begin position="226"/>
        <end position="245"/>
    </location>
</feature>
<feature type="signal peptide" evidence="2">
    <location>
        <begin position="1"/>
        <end position="24"/>
    </location>
</feature>
<reference evidence="3" key="1">
    <citation type="submission" date="2020-01" db="EMBL/GenBank/DDBJ databases">
        <authorList>
            <person name="Meier V. D."/>
            <person name="Meier V D."/>
        </authorList>
    </citation>
    <scope>NUCLEOTIDE SEQUENCE</scope>
    <source>
        <strain evidence="3">HLG_WM_MAG_10</strain>
    </source>
</reference>